<keyword evidence="2" id="KW-1185">Reference proteome</keyword>
<name>F8SJG9_BPPA3</name>
<organismHost>
    <name type="scientific">Pseudomonas aeruginosa</name>
    <dbReference type="NCBI Taxonomy" id="287"/>
</organismHost>
<dbReference type="EMBL" id="HQ630627">
    <property type="protein sequence ID" value="AEH03756.1"/>
    <property type="molecule type" value="Genomic_DNA"/>
</dbReference>
<dbReference type="GeneID" id="26643861"/>
<proteinExistence type="predicted"/>
<evidence type="ECO:0000313" key="2">
    <source>
        <dbReference type="Proteomes" id="UP000008388"/>
    </source>
</evidence>
<protein>
    <submittedName>
        <fullName evidence="1">Uncharacterized protein 333</fullName>
    </submittedName>
</protein>
<evidence type="ECO:0000313" key="1">
    <source>
        <dbReference type="EMBL" id="AEH03756.1"/>
    </source>
</evidence>
<gene>
    <name evidence="1" type="primary">333</name>
</gene>
<accession>F8SJG9</accession>
<dbReference type="RefSeq" id="YP_009217412.1">
    <property type="nucleotide sequence ID" value="NC_028999.1"/>
</dbReference>
<reference evidence="1 2" key="1">
    <citation type="journal article" date="2011" name="Microbiology">
        <title>The Pseudomonas aeruginosa generalized transducing phage phiPA3 is a new member of the phiKZ-like group of 'jumbo' phages, and infects model laboratory strains and clinical isolates from cystic fibrosis patients.</title>
        <authorList>
            <person name="Monson R."/>
            <person name="Foulds I."/>
            <person name="Foweraker J."/>
            <person name="Welch M."/>
            <person name="Salmond G.P."/>
        </authorList>
    </citation>
    <scope>NUCLEOTIDE SEQUENCE [LARGE SCALE GENOMIC DNA]</scope>
</reference>
<organism evidence="1 2">
    <name type="scientific">Pseudomonas phage PhiPA3</name>
    <name type="common">Pseudomonas aeruginosa phage PhiPA3</name>
    <dbReference type="NCBI Taxonomy" id="998086"/>
    <lineage>
        <taxon>Viruses</taxon>
        <taxon>Duplodnaviria</taxon>
        <taxon>Heunggongvirae</taxon>
        <taxon>Uroviricota</taxon>
        <taxon>Caudoviricetes</taxon>
        <taxon>Chimalliviridae</taxon>
        <taxon>Miltoncavirus</taxon>
        <taxon>Miltoncavirus PhiPA3</taxon>
    </lineage>
</organism>
<dbReference type="KEGG" id="vg:26643861"/>
<sequence length="183" mass="21244">MFLGTVYSKDGIFLISDGKDTLQQKADQNVWFDFGTSKCNQRVLVWDDHYKNKIHGFMLTVKDPGKREILRNKLYAIKAFNETHDESIIIEALSELKQDDEAAVLLITDYGLHLYQPAIRPQVRRVHLPYERRDGCTALGELDKRLKEECLNRPLNECIGMINYNPDFFLIDGMVFEGADHYE</sequence>
<dbReference type="Proteomes" id="UP000008388">
    <property type="component" value="Segment"/>
</dbReference>